<reference evidence="11 12" key="1">
    <citation type="submission" date="2017-03" db="EMBL/GenBank/DDBJ databases">
        <title>Genomes of endolithic fungi from Antarctica.</title>
        <authorList>
            <person name="Coleine C."/>
            <person name="Masonjones S."/>
            <person name="Stajich J.E."/>
        </authorList>
    </citation>
    <scope>NUCLEOTIDE SEQUENCE [LARGE SCALE GENOMIC DNA]</scope>
    <source>
        <strain evidence="11 12">CCFEE 5184</strain>
    </source>
</reference>
<dbReference type="GO" id="GO:0008270">
    <property type="term" value="F:zinc ion binding"/>
    <property type="evidence" value="ECO:0007669"/>
    <property type="project" value="UniProtKB-KW"/>
</dbReference>
<evidence type="ECO:0000256" key="6">
    <source>
        <dbReference type="ARBA" id="ARBA00023136"/>
    </source>
</evidence>
<keyword evidence="7" id="KW-0863">Zinc-finger</keyword>
<dbReference type="InterPro" id="IPR036236">
    <property type="entry name" value="Znf_C2H2_sf"/>
</dbReference>
<feature type="transmembrane region" description="Helical" evidence="9">
    <location>
        <begin position="179"/>
        <end position="199"/>
    </location>
</feature>
<gene>
    <name evidence="11" type="ORF">B0A55_04919</name>
</gene>
<organism evidence="11 12">
    <name type="scientific">Friedmanniomyces simplex</name>
    <dbReference type="NCBI Taxonomy" id="329884"/>
    <lineage>
        <taxon>Eukaryota</taxon>
        <taxon>Fungi</taxon>
        <taxon>Dikarya</taxon>
        <taxon>Ascomycota</taxon>
        <taxon>Pezizomycotina</taxon>
        <taxon>Dothideomycetes</taxon>
        <taxon>Dothideomycetidae</taxon>
        <taxon>Mycosphaerellales</taxon>
        <taxon>Teratosphaeriaceae</taxon>
        <taxon>Friedmanniomyces</taxon>
    </lineage>
</organism>
<feature type="region of interest" description="Disordered" evidence="8">
    <location>
        <begin position="551"/>
        <end position="585"/>
    </location>
</feature>
<dbReference type="AlphaFoldDB" id="A0A4U0XKJ6"/>
<dbReference type="SUPFAM" id="SSF57667">
    <property type="entry name" value="beta-beta-alpha zinc fingers"/>
    <property type="match status" value="1"/>
</dbReference>
<keyword evidence="2" id="KW-0328">Glycosyltransferase</keyword>
<keyword evidence="12" id="KW-1185">Reference proteome</keyword>
<dbReference type="SMART" id="SM00355">
    <property type="entry name" value="ZnF_C2H2"/>
    <property type="match status" value="5"/>
</dbReference>
<feature type="transmembrane region" description="Helical" evidence="9">
    <location>
        <begin position="126"/>
        <end position="146"/>
    </location>
</feature>
<sequence>MFRRSHLDSLTQGQGIDFFSQNICEDHLIGDLLWKQRAPEEVQGEFWGKHAMLFGDLAVQPMANMSVREYWSRRVRWLRVRKFTVTLATLVEPGTECFLCSAYGAFAVSHLPLFYNKMAIPQTWTAFAWFWLLSVAIWCAMDRVLYLHLHSAKSIEVDEHTPSFARPPKAGRRRVFGEWLLAWLGREALALPIWVWAFWGGTKVQWRNRRFWVGMDMKVHEIREDEASDGSDLDRHIREEWHFPACGACGKAFNNPAKLANHQSGTRHKGIKFAKDYAFVCSCGFLAPCFAVLKQHRTSHKDSGYYSKSRVVSQVVNDKSVVPPESSRAYCGRSFKTLGAFEQHRRDVEHAVTRYPSTSPVVGRTGCGRTFADVAAIEQHRRDVAHDTTFPSTEEARPSIPALCERPLTCCGKLFESAEALEQHSRDKKHGITCTLPESCNTRFETPSALEMHMEGGVCISGKGVLLLDKVVSLVDQEHIPSDADQSAVLVVTAGKPIGVVTIAAASTAEPQRSLSQSLANSPLTPAMARALAAMPMSAAFGRRTGPSTSVLVGYELDDDDDDDDESDEDGASKSTVTPDVASCRPHSSCRLCLEKRPCHCMKDSQQTLDSTAHVPRIFHHSAMLTEMSSVEAGKQNKIFGTLRELTQHLEPEAGAGGKGSYRKVMEFVGVQVAVSRLGDEKNARCAFGA</sequence>
<dbReference type="EMBL" id="NAJQ01000149">
    <property type="protein sequence ID" value="TKA76971.1"/>
    <property type="molecule type" value="Genomic_DNA"/>
</dbReference>
<dbReference type="STRING" id="329884.A0A4U0XKJ6"/>
<keyword evidence="7" id="KW-0479">Metal-binding</keyword>
<protein>
    <recommendedName>
        <fullName evidence="10">C2H2-type domain-containing protein</fullName>
    </recommendedName>
</protein>
<dbReference type="PANTHER" id="PTHR12726">
    <property type="entry name" value="CERAMIDE GLUCOSYLTRANSFERASE"/>
    <property type="match status" value="1"/>
</dbReference>
<name>A0A4U0XKJ6_9PEZI</name>
<evidence type="ECO:0000256" key="1">
    <source>
        <dbReference type="ARBA" id="ARBA00004141"/>
    </source>
</evidence>
<keyword evidence="6 9" id="KW-0472">Membrane</keyword>
<feature type="transmembrane region" description="Helical" evidence="9">
    <location>
        <begin position="83"/>
        <end position="106"/>
    </location>
</feature>
<accession>A0A4U0XKJ6</accession>
<dbReference type="Proteomes" id="UP000309340">
    <property type="component" value="Unassembled WGS sequence"/>
</dbReference>
<keyword evidence="5 9" id="KW-1133">Transmembrane helix</keyword>
<comment type="subcellular location">
    <subcellularLocation>
        <location evidence="1">Membrane</location>
        <topology evidence="1">Multi-pass membrane protein</topology>
    </subcellularLocation>
</comment>
<evidence type="ECO:0000256" key="5">
    <source>
        <dbReference type="ARBA" id="ARBA00022989"/>
    </source>
</evidence>
<comment type="caution">
    <text evidence="11">The sequence shown here is derived from an EMBL/GenBank/DDBJ whole genome shotgun (WGS) entry which is preliminary data.</text>
</comment>
<dbReference type="OrthoDB" id="1483400at2759"/>
<keyword evidence="4 9" id="KW-0812">Transmembrane</keyword>
<evidence type="ECO:0000256" key="9">
    <source>
        <dbReference type="SAM" id="Phobius"/>
    </source>
</evidence>
<evidence type="ECO:0000256" key="7">
    <source>
        <dbReference type="PROSITE-ProRule" id="PRU00042"/>
    </source>
</evidence>
<dbReference type="PROSITE" id="PS50157">
    <property type="entry name" value="ZINC_FINGER_C2H2_2"/>
    <property type="match status" value="1"/>
</dbReference>
<dbReference type="PANTHER" id="PTHR12726:SF0">
    <property type="entry name" value="CERAMIDE GLUCOSYLTRANSFERASE"/>
    <property type="match status" value="1"/>
</dbReference>
<proteinExistence type="predicted"/>
<feature type="compositionally biased region" description="Acidic residues" evidence="8">
    <location>
        <begin position="556"/>
        <end position="570"/>
    </location>
</feature>
<evidence type="ECO:0000256" key="4">
    <source>
        <dbReference type="ARBA" id="ARBA00022692"/>
    </source>
</evidence>
<evidence type="ECO:0000259" key="10">
    <source>
        <dbReference type="PROSITE" id="PS50157"/>
    </source>
</evidence>
<evidence type="ECO:0000313" key="12">
    <source>
        <dbReference type="Proteomes" id="UP000309340"/>
    </source>
</evidence>
<dbReference type="GO" id="GO:0008120">
    <property type="term" value="F:ceramide glucosyltransferase activity"/>
    <property type="evidence" value="ECO:0007669"/>
    <property type="project" value="TreeGrafter"/>
</dbReference>
<dbReference type="InterPro" id="IPR013087">
    <property type="entry name" value="Znf_C2H2_type"/>
</dbReference>
<evidence type="ECO:0000256" key="3">
    <source>
        <dbReference type="ARBA" id="ARBA00022679"/>
    </source>
</evidence>
<feature type="domain" description="C2H2-type" evidence="10">
    <location>
        <begin position="244"/>
        <end position="273"/>
    </location>
</feature>
<keyword evidence="3" id="KW-0808">Transferase</keyword>
<evidence type="ECO:0000313" key="11">
    <source>
        <dbReference type="EMBL" id="TKA76971.1"/>
    </source>
</evidence>
<keyword evidence="7" id="KW-0862">Zinc</keyword>
<dbReference type="GO" id="GO:0006679">
    <property type="term" value="P:glucosylceramide biosynthetic process"/>
    <property type="evidence" value="ECO:0007669"/>
    <property type="project" value="TreeGrafter"/>
</dbReference>
<dbReference type="GO" id="GO:0016020">
    <property type="term" value="C:membrane"/>
    <property type="evidence" value="ECO:0007669"/>
    <property type="project" value="UniProtKB-SubCell"/>
</dbReference>
<dbReference type="InterPro" id="IPR025993">
    <property type="entry name" value="Ceramide_glucosylTrfase"/>
</dbReference>
<dbReference type="PROSITE" id="PS00028">
    <property type="entry name" value="ZINC_FINGER_C2H2_1"/>
    <property type="match status" value="1"/>
</dbReference>
<evidence type="ECO:0000256" key="8">
    <source>
        <dbReference type="SAM" id="MobiDB-lite"/>
    </source>
</evidence>
<evidence type="ECO:0000256" key="2">
    <source>
        <dbReference type="ARBA" id="ARBA00022676"/>
    </source>
</evidence>